<reference evidence="1 2" key="1">
    <citation type="submission" date="2017-11" db="EMBL/GenBank/DDBJ databases">
        <title>Infants hospitalized years apart are colonized by the same room-sourced microbial strains.</title>
        <authorList>
            <person name="Brooks B."/>
            <person name="Olm M.R."/>
            <person name="Firek B.A."/>
            <person name="Baker R."/>
            <person name="Thomas B.C."/>
            <person name="Morowitz M.J."/>
            <person name="Banfield J.F."/>
        </authorList>
    </citation>
    <scope>NUCLEOTIDE SEQUENCE [LARGE SCALE GENOMIC DNA]</scope>
    <source>
        <strain evidence="1">S2_009_000_R2_76</strain>
    </source>
</reference>
<gene>
    <name evidence="1" type="ORF">DI598_20820</name>
</gene>
<accession>A0A2W5G4S8</accession>
<proteinExistence type="predicted"/>
<evidence type="ECO:0000313" key="2">
    <source>
        <dbReference type="Proteomes" id="UP000249645"/>
    </source>
</evidence>
<name>A0A2W5G4S8_9SPHI</name>
<evidence type="ECO:0000313" key="1">
    <source>
        <dbReference type="EMBL" id="PZP38412.1"/>
    </source>
</evidence>
<organism evidence="1 2">
    <name type="scientific">Pseudopedobacter saltans</name>
    <dbReference type="NCBI Taxonomy" id="151895"/>
    <lineage>
        <taxon>Bacteria</taxon>
        <taxon>Pseudomonadati</taxon>
        <taxon>Bacteroidota</taxon>
        <taxon>Sphingobacteriia</taxon>
        <taxon>Sphingobacteriales</taxon>
        <taxon>Sphingobacteriaceae</taxon>
        <taxon>Pseudopedobacter</taxon>
    </lineage>
</organism>
<dbReference type="AlphaFoldDB" id="A0A2W5G4S8"/>
<comment type="caution">
    <text evidence="1">The sequence shown here is derived from an EMBL/GenBank/DDBJ whole genome shotgun (WGS) entry which is preliminary data.</text>
</comment>
<dbReference type="Proteomes" id="UP000249645">
    <property type="component" value="Unassembled WGS sequence"/>
</dbReference>
<protein>
    <submittedName>
        <fullName evidence="1">Uncharacterized protein</fullName>
    </submittedName>
</protein>
<dbReference type="EMBL" id="QFOI01000764">
    <property type="protein sequence ID" value="PZP38412.1"/>
    <property type="molecule type" value="Genomic_DNA"/>
</dbReference>
<sequence length="97" mass="11281">MANLFLYFTKAEIETRKRIKLSVAAYAYEYESDSIMSDAEFDALAKTVDLSIDTSRPDIDEFFRTHFHTDTGMWIGSHPQLGRIAEIYHAHYASQRR</sequence>